<dbReference type="InterPro" id="IPR009071">
    <property type="entry name" value="HMG_box_dom"/>
</dbReference>
<organism evidence="7 8">
    <name type="scientific">Varanus komodoensis</name>
    <name type="common">Komodo dragon</name>
    <dbReference type="NCBI Taxonomy" id="61221"/>
    <lineage>
        <taxon>Eukaryota</taxon>
        <taxon>Metazoa</taxon>
        <taxon>Chordata</taxon>
        <taxon>Craniata</taxon>
        <taxon>Vertebrata</taxon>
        <taxon>Euteleostomi</taxon>
        <taxon>Lepidosauria</taxon>
        <taxon>Squamata</taxon>
        <taxon>Bifurcata</taxon>
        <taxon>Unidentata</taxon>
        <taxon>Episquamata</taxon>
        <taxon>Toxicofera</taxon>
        <taxon>Anguimorpha</taxon>
        <taxon>Paleoanguimorpha</taxon>
        <taxon>Varanoidea</taxon>
        <taxon>Varanidae</taxon>
        <taxon>Varanus</taxon>
    </lineage>
</organism>
<protein>
    <recommendedName>
        <fullName evidence="6">HMG box domain-containing protein</fullName>
    </recommendedName>
</protein>
<evidence type="ECO:0000256" key="2">
    <source>
        <dbReference type="ARBA" id="ARBA00008774"/>
    </source>
</evidence>
<reference evidence="7" key="2">
    <citation type="submission" date="2025-09" db="UniProtKB">
        <authorList>
            <consortium name="Ensembl"/>
        </authorList>
    </citation>
    <scope>IDENTIFICATION</scope>
</reference>
<dbReference type="GO" id="GO:0003677">
    <property type="term" value="F:DNA binding"/>
    <property type="evidence" value="ECO:0007669"/>
    <property type="project" value="UniProtKB-UniRule"/>
</dbReference>
<evidence type="ECO:0000256" key="1">
    <source>
        <dbReference type="ARBA" id="ARBA00004123"/>
    </source>
</evidence>
<reference evidence="7" key="1">
    <citation type="submission" date="2025-08" db="UniProtKB">
        <authorList>
            <consortium name="Ensembl"/>
        </authorList>
    </citation>
    <scope>IDENTIFICATION</scope>
</reference>
<dbReference type="PANTHER" id="PTHR48112">
    <property type="entry name" value="HIGH MOBILITY GROUP PROTEIN DSP1"/>
    <property type="match status" value="1"/>
</dbReference>
<dbReference type="InterPro" id="IPR050342">
    <property type="entry name" value="HMGB"/>
</dbReference>
<dbReference type="Proteomes" id="UP000694545">
    <property type="component" value="Unplaced"/>
</dbReference>
<dbReference type="Pfam" id="PF00505">
    <property type="entry name" value="HMG_box"/>
    <property type="match status" value="1"/>
</dbReference>
<dbReference type="CDD" id="cd21979">
    <property type="entry name" value="HMG-box_HMGB_rpt2"/>
    <property type="match status" value="1"/>
</dbReference>
<evidence type="ECO:0000256" key="4">
    <source>
        <dbReference type="ARBA" id="ARBA00023242"/>
    </source>
</evidence>
<dbReference type="PROSITE" id="PS50118">
    <property type="entry name" value="HMG_BOX_2"/>
    <property type="match status" value="1"/>
</dbReference>
<sequence length="194" mass="22121">VAKGDPEQLKGKMQADVFFVPRGTQEEKSKRSSQLCRVSERWKTMPSKEKGKFDEMAKLMKYSMIKKQRIMDQQRVDPDAPKEPPSGFFLFHSEIHFEIRSIHPGDVAEKLGKMWNNLSDGEKQPYENKAVRLQEKYENDVADYTSKGKFDGGKSAEAETMASAQKKVEVVFHGAEEAHLETGLEKNINHVMNA</sequence>
<dbReference type="GO" id="GO:0005634">
    <property type="term" value="C:nucleus"/>
    <property type="evidence" value="ECO:0007669"/>
    <property type="project" value="UniProtKB-SubCell"/>
</dbReference>
<feature type="domain" description="HMG box" evidence="6">
    <location>
        <begin position="81"/>
        <end position="145"/>
    </location>
</feature>
<keyword evidence="3 5" id="KW-0238">DNA-binding</keyword>
<evidence type="ECO:0000313" key="7">
    <source>
        <dbReference type="Ensembl" id="ENSVKKP00000015061.1"/>
    </source>
</evidence>
<dbReference type="InterPro" id="IPR036910">
    <property type="entry name" value="HMG_box_dom_sf"/>
</dbReference>
<dbReference type="Pfam" id="PF09011">
    <property type="entry name" value="HMG_box_2"/>
    <property type="match status" value="1"/>
</dbReference>
<dbReference type="Gene3D" id="1.10.30.10">
    <property type="entry name" value="High mobility group box domain"/>
    <property type="match status" value="2"/>
</dbReference>
<evidence type="ECO:0000313" key="8">
    <source>
        <dbReference type="Proteomes" id="UP000694545"/>
    </source>
</evidence>
<proteinExistence type="inferred from homology"/>
<dbReference type="Ensembl" id="ENSVKKT00000015421.1">
    <property type="protein sequence ID" value="ENSVKKP00000015061.1"/>
    <property type="gene ID" value="ENSVKKG00000010318.1"/>
</dbReference>
<dbReference type="SUPFAM" id="SSF47095">
    <property type="entry name" value="HMG-box"/>
    <property type="match status" value="2"/>
</dbReference>
<evidence type="ECO:0000256" key="3">
    <source>
        <dbReference type="ARBA" id="ARBA00023125"/>
    </source>
</evidence>
<name>A0A8D2L0W2_VARKO</name>
<evidence type="ECO:0000259" key="6">
    <source>
        <dbReference type="PROSITE" id="PS50118"/>
    </source>
</evidence>
<accession>A0A8D2L0W2</accession>
<keyword evidence="4 5" id="KW-0539">Nucleus</keyword>
<dbReference type="PANTHER" id="PTHR48112:SF32">
    <property type="entry name" value="HIGH MOBILITY GROUP PROTEIN B3"/>
    <property type="match status" value="1"/>
</dbReference>
<keyword evidence="8" id="KW-1185">Reference proteome</keyword>
<comment type="similarity">
    <text evidence="2">Belongs to the HMGB family.</text>
</comment>
<feature type="DNA-binding region" description="HMG box" evidence="5">
    <location>
        <begin position="81"/>
        <end position="145"/>
    </location>
</feature>
<dbReference type="AlphaFoldDB" id="A0A8D2L0W2"/>
<comment type="subcellular location">
    <subcellularLocation>
        <location evidence="1">Nucleus</location>
    </subcellularLocation>
</comment>
<evidence type="ECO:0000256" key="5">
    <source>
        <dbReference type="PROSITE-ProRule" id="PRU00267"/>
    </source>
</evidence>
<dbReference type="SMART" id="SM00398">
    <property type="entry name" value="HMG"/>
    <property type="match status" value="1"/>
</dbReference>
<dbReference type="PRINTS" id="PR00886">
    <property type="entry name" value="HIGHMOBLTY12"/>
</dbReference>